<dbReference type="Proteomes" id="UP000292702">
    <property type="component" value="Unassembled WGS sequence"/>
</dbReference>
<feature type="transmembrane region" description="Helical" evidence="5">
    <location>
        <begin position="499"/>
        <end position="520"/>
    </location>
</feature>
<dbReference type="InterPro" id="IPR034164">
    <property type="entry name" value="Pepsin-like_dom"/>
</dbReference>
<organism evidence="8 9">
    <name type="scientific">Steccherinum ochraceum</name>
    <dbReference type="NCBI Taxonomy" id="92696"/>
    <lineage>
        <taxon>Eukaryota</taxon>
        <taxon>Fungi</taxon>
        <taxon>Dikarya</taxon>
        <taxon>Basidiomycota</taxon>
        <taxon>Agaricomycotina</taxon>
        <taxon>Agaricomycetes</taxon>
        <taxon>Polyporales</taxon>
        <taxon>Steccherinaceae</taxon>
        <taxon>Steccherinum</taxon>
    </lineage>
</organism>
<evidence type="ECO:0000313" key="9">
    <source>
        <dbReference type="Proteomes" id="UP000292702"/>
    </source>
</evidence>
<dbReference type="PROSITE" id="PS00141">
    <property type="entry name" value="ASP_PROTEASE"/>
    <property type="match status" value="1"/>
</dbReference>
<evidence type="ECO:0000256" key="1">
    <source>
        <dbReference type="ARBA" id="ARBA00007447"/>
    </source>
</evidence>
<comment type="caution">
    <text evidence="8">The sequence shown here is derived from an EMBL/GenBank/DDBJ whole genome shotgun (WGS) entry which is preliminary data.</text>
</comment>
<dbReference type="STRING" id="92696.A0A4R0RA26"/>
<dbReference type="OrthoDB" id="771136at2759"/>
<feature type="signal peptide" evidence="6">
    <location>
        <begin position="1"/>
        <end position="20"/>
    </location>
</feature>
<dbReference type="InterPro" id="IPR033121">
    <property type="entry name" value="PEPTIDASE_A1"/>
</dbReference>
<evidence type="ECO:0000313" key="8">
    <source>
        <dbReference type="EMBL" id="TCD64731.1"/>
    </source>
</evidence>
<keyword evidence="5" id="KW-0472">Membrane</keyword>
<dbReference type="AlphaFoldDB" id="A0A4R0RA26"/>
<evidence type="ECO:0000256" key="3">
    <source>
        <dbReference type="RuleBase" id="RU000454"/>
    </source>
</evidence>
<evidence type="ECO:0000259" key="7">
    <source>
        <dbReference type="PROSITE" id="PS51767"/>
    </source>
</evidence>
<evidence type="ECO:0000256" key="4">
    <source>
        <dbReference type="SAM" id="MobiDB-lite"/>
    </source>
</evidence>
<feature type="region of interest" description="Disordered" evidence="4">
    <location>
        <begin position="426"/>
        <end position="467"/>
    </location>
</feature>
<dbReference type="CDD" id="cd05471">
    <property type="entry name" value="pepsin_like"/>
    <property type="match status" value="1"/>
</dbReference>
<keyword evidence="5" id="KW-0812">Transmembrane</keyword>
<dbReference type="Gene3D" id="2.40.70.10">
    <property type="entry name" value="Acid Proteases"/>
    <property type="match status" value="2"/>
</dbReference>
<evidence type="ECO:0000256" key="2">
    <source>
        <dbReference type="ARBA" id="ARBA00022750"/>
    </source>
</evidence>
<dbReference type="Pfam" id="PF00026">
    <property type="entry name" value="Asp"/>
    <property type="match status" value="1"/>
</dbReference>
<dbReference type="SUPFAM" id="SSF50630">
    <property type="entry name" value="Acid proteases"/>
    <property type="match status" value="1"/>
</dbReference>
<dbReference type="EMBL" id="RWJN01000219">
    <property type="protein sequence ID" value="TCD64731.1"/>
    <property type="molecule type" value="Genomic_DNA"/>
</dbReference>
<dbReference type="GO" id="GO:0004190">
    <property type="term" value="F:aspartic-type endopeptidase activity"/>
    <property type="evidence" value="ECO:0007669"/>
    <property type="project" value="UniProtKB-KW"/>
</dbReference>
<name>A0A4R0RA26_9APHY</name>
<keyword evidence="2 3" id="KW-0064">Aspartyl protease</keyword>
<accession>A0A4R0RA26</accession>
<dbReference type="PANTHER" id="PTHR47966:SF57">
    <property type="entry name" value="PEPTIDASE A1 DOMAIN-CONTAINING PROTEIN"/>
    <property type="match status" value="1"/>
</dbReference>
<dbReference type="InterPro" id="IPR021109">
    <property type="entry name" value="Peptidase_aspartic_dom_sf"/>
</dbReference>
<keyword evidence="5" id="KW-1133">Transmembrane helix</keyword>
<comment type="similarity">
    <text evidence="1 3">Belongs to the peptidase A1 family.</text>
</comment>
<keyword evidence="9" id="KW-1185">Reference proteome</keyword>
<keyword evidence="3" id="KW-0378">Hydrolase</keyword>
<evidence type="ECO:0000256" key="6">
    <source>
        <dbReference type="SAM" id="SignalP"/>
    </source>
</evidence>
<protein>
    <recommendedName>
        <fullName evidence="7">Peptidase A1 domain-containing protein</fullName>
    </recommendedName>
</protein>
<feature type="compositionally biased region" description="Low complexity" evidence="4">
    <location>
        <begin position="427"/>
        <end position="467"/>
    </location>
</feature>
<keyword evidence="6" id="KW-0732">Signal</keyword>
<dbReference type="PANTHER" id="PTHR47966">
    <property type="entry name" value="BETA-SITE APP-CLEAVING ENZYME, ISOFORM A-RELATED"/>
    <property type="match status" value="1"/>
</dbReference>
<dbReference type="PROSITE" id="PS51767">
    <property type="entry name" value="PEPTIDASE_A1"/>
    <property type="match status" value="1"/>
</dbReference>
<dbReference type="PRINTS" id="PR00792">
    <property type="entry name" value="PEPSIN"/>
</dbReference>
<feature type="chain" id="PRO_5020212990" description="Peptidase A1 domain-containing protein" evidence="6">
    <location>
        <begin position="21"/>
        <end position="554"/>
    </location>
</feature>
<dbReference type="GO" id="GO:0006508">
    <property type="term" value="P:proteolysis"/>
    <property type="evidence" value="ECO:0007669"/>
    <property type="project" value="UniProtKB-KW"/>
</dbReference>
<feature type="domain" description="Peptidase A1" evidence="7">
    <location>
        <begin position="61"/>
        <end position="387"/>
    </location>
</feature>
<dbReference type="InterPro" id="IPR001461">
    <property type="entry name" value="Aspartic_peptidase_A1"/>
</dbReference>
<proteinExistence type="inferred from homology"/>
<gene>
    <name evidence="8" type="ORF">EIP91_003687</name>
</gene>
<feature type="region of interest" description="Disordered" evidence="4">
    <location>
        <begin position="530"/>
        <end position="554"/>
    </location>
</feature>
<keyword evidence="3" id="KW-0645">Protease</keyword>
<dbReference type="InterPro" id="IPR001969">
    <property type="entry name" value="Aspartic_peptidase_AS"/>
</dbReference>
<sequence length="554" mass="58698">MRWLSTRSIAIASLLSAALGARLPLARRADSAHSTRLAFKNAADQYSFGVANKEGDGQTIYFVTVNVDGQDYAVVLDTGSADLWLDTTNVTFSSNVASTGYNDSLGYGDGTVAQGPVLIGEVRIGDFVVEKQAFITAPGTNATSVGDQGLLGVGPPGLSRINNSLANSSYNGAPLLSNLFGLYPNESNYITFMLNRSIFGVTDGGSFTIGEVDPDYAAILNTTQLPALTGSNQWITAMDSVMFNGQNLSGGGMLDNVTEKVPAQYEHKLLTLLDTGTALSTAPKSYVDAIYGSIPNVTLVSEDMGLYKVPCDTRLNVSMVLNGVQYPMNPLDLIQVTTDDDNVTVVCANVFSYSDPRLGADFILGDAFMRNVYSLFDFGSLTTVNDSAPFVQLLSITDQEQAYANFEAANQARVASFTSYVVDGQQNATNTTTPGDDTTSTVSPTTTLSTTPTASTSSSTSASGALQSPDVDAVAGALADSDDDSSLHDEYNTLKLNSYIIIGLLAGVIVLLLALLIMMISRSRQERKYSPLMHTGGPNYSSGKGSVYENPYDS</sequence>
<reference evidence="8 9" key="1">
    <citation type="submission" date="2018-11" db="EMBL/GenBank/DDBJ databases">
        <title>Genome assembly of Steccherinum ochraceum LE-BIN_3174, the white-rot fungus of the Steccherinaceae family (The Residual Polyporoid clade, Polyporales, Basidiomycota).</title>
        <authorList>
            <person name="Fedorova T.V."/>
            <person name="Glazunova O.A."/>
            <person name="Landesman E.O."/>
            <person name="Moiseenko K.V."/>
            <person name="Psurtseva N.V."/>
            <person name="Savinova O.S."/>
            <person name="Shakhova N.V."/>
            <person name="Tyazhelova T.V."/>
            <person name="Vasina D.V."/>
        </authorList>
    </citation>
    <scope>NUCLEOTIDE SEQUENCE [LARGE SCALE GENOMIC DNA]</scope>
    <source>
        <strain evidence="8 9">LE-BIN_3174</strain>
    </source>
</reference>
<evidence type="ECO:0000256" key="5">
    <source>
        <dbReference type="SAM" id="Phobius"/>
    </source>
</evidence>